<comment type="caution">
    <text evidence="2">The sequence shown here is derived from an EMBL/GenBank/DDBJ whole genome shotgun (WGS) entry which is preliminary data.</text>
</comment>
<keyword evidence="1" id="KW-0812">Transmembrane</keyword>
<protein>
    <submittedName>
        <fullName evidence="2">Uncharacterized protein</fullName>
    </submittedName>
</protein>
<reference evidence="2" key="1">
    <citation type="submission" date="2020-10" db="EMBL/GenBank/DDBJ databases">
        <authorList>
            <person name="Gilroy R."/>
        </authorList>
    </citation>
    <scope>NUCLEOTIDE SEQUENCE</scope>
    <source>
        <strain evidence="2">ChiW25-3613</strain>
    </source>
</reference>
<proteinExistence type="predicted"/>
<keyword evidence="1" id="KW-0472">Membrane</keyword>
<sequence length="112" mass="12447">MADDRRTIMTYREISKLDKNSIPAGREAEYAALIKKYIMHMSRLTRALSIAFSACFVALMLFIVIARMAELVSGYPAVFWSVVGVLGAAAAALAVAVGVNMYTFKKFLKRFE</sequence>
<keyword evidence="1" id="KW-1133">Transmembrane helix</keyword>
<gene>
    <name evidence="2" type="ORF">IAB90_06940</name>
</gene>
<feature type="transmembrane region" description="Helical" evidence="1">
    <location>
        <begin position="78"/>
        <end position="102"/>
    </location>
</feature>
<evidence type="ECO:0000313" key="3">
    <source>
        <dbReference type="Proteomes" id="UP000824179"/>
    </source>
</evidence>
<accession>A0A9D1DBC9</accession>
<evidence type="ECO:0000313" key="2">
    <source>
        <dbReference type="EMBL" id="HIR40097.1"/>
    </source>
</evidence>
<dbReference type="Proteomes" id="UP000824179">
    <property type="component" value="Unassembled WGS sequence"/>
</dbReference>
<name>A0A9D1DBC9_9FIRM</name>
<feature type="transmembrane region" description="Helical" evidence="1">
    <location>
        <begin position="44"/>
        <end position="66"/>
    </location>
</feature>
<organism evidence="2 3">
    <name type="scientific">Candidatus Coproplasma stercoripullorum</name>
    <dbReference type="NCBI Taxonomy" id="2840751"/>
    <lineage>
        <taxon>Bacteria</taxon>
        <taxon>Bacillati</taxon>
        <taxon>Bacillota</taxon>
        <taxon>Clostridia</taxon>
        <taxon>Eubacteriales</taxon>
        <taxon>Candidatus Coproplasma</taxon>
    </lineage>
</organism>
<reference evidence="2" key="2">
    <citation type="journal article" date="2021" name="PeerJ">
        <title>Extensive microbial diversity within the chicken gut microbiome revealed by metagenomics and culture.</title>
        <authorList>
            <person name="Gilroy R."/>
            <person name="Ravi A."/>
            <person name="Getino M."/>
            <person name="Pursley I."/>
            <person name="Horton D.L."/>
            <person name="Alikhan N.F."/>
            <person name="Baker D."/>
            <person name="Gharbi K."/>
            <person name="Hall N."/>
            <person name="Watson M."/>
            <person name="Adriaenssens E.M."/>
            <person name="Foster-Nyarko E."/>
            <person name="Jarju S."/>
            <person name="Secka A."/>
            <person name="Antonio M."/>
            <person name="Oren A."/>
            <person name="Chaudhuri R.R."/>
            <person name="La Ragione R."/>
            <person name="Hildebrand F."/>
            <person name="Pallen M.J."/>
        </authorList>
    </citation>
    <scope>NUCLEOTIDE SEQUENCE</scope>
    <source>
        <strain evidence="2">ChiW25-3613</strain>
    </source>
</reference>
<dbReference type="AlphaFoldDB" id="A0A9D1DBC9"/>
<dbReference type="EMBL" id="DVHB01000122">
    <property type="protein sequence ID" value="HIR40097.1"/>
    <property type="molecule type" value="Genomic_DNA"/>
</dbReference>
<evidence type="ECO:0000256" key="1">
    <source>
        <dbReference type="SAM" id="Phobius"/>
    </source>
</evidence>